<dbReference type="Pfam" id="PF02739">
    <property type="entry name" value="5_3_exonuc_N"/>
    <property type="match status" value="1"/>
</dbReference>
<gene>
    <name evidence="5" type="ORF">UFOPK1908_00378</name>
    <name evidence="6" type="ORF">UFOPK3576_00991</name>
</gene>
<dbReference type="InterPro" id="IPR002421">
    <property type="entry name" value="5-3_exonuclease"/>
</dbReference>
<dbReference type="CDD" id="cd09898">
    <property type="entry name" value="H3TH_53EXO"/>
    <property type="match status" value="1"/>
</dbReference>
<dbReference type="FunFam" id="1.10.150.20:FF:000003">
    <property type="entry name" value="DNA polymerase I"/>
    <property type="match status" value="1"/>
</dbReference>
<evidence type="ECO:0000256" key="2">
    <source>
        <dbReference type="ARBA" id="ARBA00022801"/>
    </source>
</evidence>
<evidence type="ECO:0000256" key="3">
    <source>
        <dbReference type="ARBA" id="ARBA00023125"/>
    </source>
</evidence>
<evidence type="ECO:0000259" key="4">
    <source>
        <dbReference type="SMART" id="SM00475"/>
    </source>
</evidence>
<dbReference type="Gene3D" id="3.40.50.1010">
    <property type="entry name" value="5'-nuclease"/>
    <property type="match status" value="1"/>
</dbReference>
<dbReference type="GO" id="GO:0017108">
    <property type="term" value="F:5'-flap endonuclease activity"/>
    <property type="evidence" value="ECO:0007669"/>
    <property type="project" value="InterPro"/>
</dbReference>
<name>A0A6J6HSW9_9ZZZZ</name>
<dbReference type="EMBL" id="CAEZVB010000009">
    <property type="protein sequence ID" value="CAB4616007.1"/>
    <property type="molecule type" value="Genomic_DNA"/>
</dbReference>
<accession>A0A6J6HSW9</accession>
<evidence type="ECO:0000313" key="5">
    <source>
        <dbReference type="EMBL" id="CAB4616007.1"/>
    </source>
</evidence>
<dbReference type="InterPro" id="IPR020046">
    <property type="entry name" value="5-3_exonucl_a-hlix_arch_N"/>
</dbReference>
<dbReference type="AlphaFoldDB" id="A0A6J6HSW9"/>
<evidence type="ECO:0000256" key="1">
    <source>
        <dbReference type="ARBA" id="ARBA00022722"/>
    </source>
</evidence>
<dbReference type="GO" id="GO:0003677">
    <property type="term" value="F:DNA binding"/>
    <property type="evidence" value="ECO:0007669"/>
    <property type="project" value="UniProtKB-KW"/>
</dbReference>
<dbReference type="InterPro" id="IPR020045">
    <property type="entry name" value="DNA_polI_H3TH"/>
</dbReference>
<proteinExistence type="predicted"/>
<dbReference type="SUPFAM" id="SSF88723">
    <property type="entry name" value="PIN domain-like"/>
    <property type="match status" value="1"/>
</dbReference>
<dbReference type="InterPro" id="IPR036279">
    <property type="entry name" value="5-3_exonuclease_C_sf"/>
</dbReference>
<dbReference type="PANTHER" id="PTHR42646">
    <property type="entry name" value="FLAP ENDONUCLEASE XNI"/>
    <property type="match status" value="1"/>
</dbReference>
<dbReference type="SUPFAM" id="SSF47807">
    <property type="entry name" value="5' to 3' exonuclease, C-terminal subdomain"/>
    <property type="match status" value="1"/>
</dbReference>
<dbReference type="Gene3D" id="1.10.150.20">
    <property type="entry name" value="5' to 3' exonuclease, C-terminal subdomain"/>
    <property type="match status" value="1"/>
</dbReference>
<dbReference type="InterPro" id="IPR029060">
    <property type="entry name" value="PIN-like_dom_sf"/>
</dbReference>
<protein>
    <submittedName>
        <fullName evidence="5">Unannotated protein</fullName>
    </submittedName>
</protein>
<dbReference type="CDD" id="cd09859">
    <property type="entry name" value="PIN_53EXO"/>
    <property type="match status" value="1"/>
</dbReference>
<feature type="domain" description="5'-3' exonuclease" evidence="4">
    <location>
        <begin position="4"/>
        <end position="280"/>
    </location>
</feature>
<dbReference type="InterPro" id="IPR038969">
    <property type="entry name" value="FEN"/>
</dbReference>
<keyword evidence="3" id="KW-0238">DNA-binding</keyword>
<dbReference type="InterPro" id="IPR008918">
    <property type="entry name" value="HhH2"/>
</dbReference>
<reference evidence="5" key="1">
    <citation type="submission" date="2020-05" db="EMBL/GenBank/DDBJ databases">
        <authorList>
            <person name="Chiriac C."/>
            <person name="Salcher M."/>
            <person name="Ghai R."/>
            <person name="Kavagutti S V."/>
        </authorList>
    </citation>
    <scope>NUCLEOTIDE SEQUENCE</scope>
</reference>
<dbReference type="SMART" id="SM00279">
    <property type="entry name" value="HhH2"/>
    <property type="match status" value="1"/>
</dbReference>
<dbReference type="EMBL" id="CAFBMO010000038">
    <property type="protein sequence ID" value="CAB4909254.1"/>
    <property type="molecule type" value="Genomic_DNA"/>
</dbReference>
<keyword evidence="1" id="KW-0540">Nuclease</keyword>
<sequence length="303" mass="33243">MSQDPVLVLDTASLYYRAFYALPDSMKAPDGRPHQALRGFLAMLDSFHATYAPRAIVACWDVDWRPQWRVDLLPSYKTHRVLETTQDGVFLEDEPDTLSPQIEALADLLDVSTIPRIGVDQFEADDIAATLAQRIQGPVIVVSGDRDLVQVVSEKHQVQLLLAVNGGMSKWPLLNEAGVIDRYGVAAHSYVDFAIMRGDSSDGIPGVPGIGEKTAAALIQAFGDLEGVIRAAHAEPVKPMTPRLASLVIEHTNILEISRKVATAATDVTIDIQTALLQTRRNESNRDAIAKSWGIERFIPAWL</sequence>
<evidence type="ECO:0000313" key="6">
    <source>
        <dbReference type="EMBL" id="CAB4909254.1"/>
    </source>
</evidence>
<dbReference type="PANTHER" id="PTHR42646:SF2">
    <property type="entry name" value="5'-3' EXONUCLEASE FAMILY PROTEIN"/>
    <property type="match status" value="1"/>
</dbReference>
<keyword evidence="2" id="KW-0378">Hydrolase</keyword>
<dbReference type="Pfam" id="PF01367">
    <property type="entry name" value="5_3_exonuc"/>
    <property type="match status" value="1"/>
</dbReference>
<dbReference type="GO" id="GO:0008409">
    <property type="term" value="F:5'-3' exonuclease activity"/>
    <property type="evidence" value="ECO:0007669"/>
    <property type="project" value="InterPro"/>
</dbReference>
<dbReference type="GO" id="GO:0033567">
    <property type="term" value="P:DNA replication, Okazaki fragment processing"/>
    <property type="evidence" value="ECO:0007669"/>
    <property type="project" value="InterPro"/>
</dbReference>
<organism evidence="5">
    <name type="scientific">freshwater metagenome</name>
    <dbReference type="NCBI Taxonomy" id="449393"/>
    <lineage>
        <taxon>unclassified sequences</taxon>
        <taxon>metagenomes</taxon>
        <taxon>ecological metagenomes</taxon>
    </lineage>
</organism>
<dbReference type="SMART" id="SM00475">
    <property type="entry name" value="53EXOc"/>
    <property type="match status" value="1"/>
</dbReference>